<organism evidence="1 2">
    <name type="scientific">Scleroderma citrinum Foug A</name>
    <dbReference type="NCBI Taxonomy" id="1036808"/>
    <lineage>
        <taxon>Eukaryota</taxon>
        <taxon>Fungi</taxon>
        <taxon>Dikarya</taxon>
        <taxon>Basidiomycota</taxon>
        <taxon>Agaricomycotina</taxon>
        <taxon>Agaricomycetes</taxon>
        <taxon>Agaricomycetidae</taxon>
        <taxon>Boletales</taxon>
        <taxon>Sclerodermatineae</taxon>
        <taxon>Sclerodermataceae</taxon>
        <taxon>Scleroderma</taxon>
    </lineage>
</organism>
<name>A0A0C3D618_9AGAM</name>
<reference evidence="2" key="2">
    <citation type="submission" date="2015-01" db="EMBL/GenBank/DDBJ databases">
        <title>Evolutionary Origins and Diversification of the Mycorrhizal Mutualists.</title>
        <authorList>
            <consortium name="DOE Joint Genome Institute"/>
            <consortium name="Mycorrhizal Genomics Consortium"/>
            <person name="Kohler A."/>
            <person name="Kuo A."/>
            <person name="Nagy L.G."/>
            <person name="Floudas D."/>
            <person name="Copeland A."/>
            <person name="Barry K.W."/>
            <person name="Cichocki N."/>
            <person name="Veneault-Fourrey C."/>
            <person name="LaButti K."/>
            <person name="Lindquist E.A."/>
            <person name="Lipzen A."/>
            <person name="Lundell T."/>
            <person name="Morin E."/>
            <person name="Murat C."/>
            <person name="Riley R."/>
            <person name="Ohm R."/>
            <person name="Sun H."/>
            <person name="Tunlid A."/>
            <person name="Henrissat B."/>
            <person name="Grigoriev I.V."/>
            <person name="Hibbett D.S."/>
            <person name="Martin F."/>
        </authorList>
    </citation>
    <scope>NUCLEOTIDE SEQUENCE [LARGE SCALE GENOMIC DNA]</scope>
    <source>
        <strain evidence="2">Foug A</strain>
    </source>
</reference>
<dbReference type="AlphaFoldDB" id="A0A0C3D618"/>
<dbReference type="HOGENOM" id="CLU_984071_0_0_1"/>
<evidence type="ECO:0000313" key="1">
    <source>
        <dbReference type="EMBL" id="KIM51859.1"/>
    </source>
</evidence>
<keyword evidence="2" id="KW-1185">Reference proteome</keyword>
<sequence>MFRGSKINQVIPFKADRDSHPTWKPLPPLPKQEPVVVKRSGSTVMECRSVEEAPSSPEGSYAQVASKGIPMEDEGKVYMPCNKKKLVHAARQRWEETQKWKWLPGGVQINHAWIPITTRHDETSMMEEMFKDNQQYEYLREMPGWCYMALVKADYHYGFHWLVYPMAMQLAALPHQMRNMQEGAQIEYQMPRVYHVTLDMRLQYHTPWKTIESMAKGALKWVSLGTEVGLREWFMQQIQNLNTVVAAQTEQINIQTNQLTQLTATNMELQDRHQLREGGTPPY</sequence>
<proteinExistence type="predicted"/>
<evidence type="ECO:0000313" key="2">
    <source>
        <dbReference type="Proteomes" id="UP000053989"/>
    </source>
</evidence>
<dbReference type="OrthoDB" id="3306032at2759"/>
<dbReference type="EMBL" id="KN822236">
    <property type="protein sequence ID" value="KIM51859.1"/>
    <property type="molecule type" value="Genomic_DNA"/>
</dbReference>
<dbReference type="InParanoid" id="A0A0C3D618"/>
<dbReference type="Proteomes" id="UP000053989">
    <property type="component" value="Unassembled WGS sequence"/>
</dbReference>
<protein>
    <submittedName>
        <fullName evidence="1">Uncharacterized protein</fullName>
    </submittedName>
</protein>
<accession>A0A0C3D618</accession>
<reference evidence="1 2" key="1">
    <citation type="submission" date="2014-04" db="EMBL/GenBank/DDBJ databases">
        <authorList>
            <consortium name="DOE Joint Genome Institute"/>
            <person name="Kuo A."/>
            <person name="Kohler A."/>
            <person name="Nagy L.G."/>
            <person name="Floudas D."/>
            <person name="Copeland A."/>
            <person name="Barry K.W."/>
            <person name="Cichocki N."/>
            <person name="Veneault-Fourrey C."/>
            <person name="LaButti K."/>
            <person name="Lindquist E.A."/>
            <person name="Lipzen A."/>
            <person name="Lundell T."/>
            <person name="Morin E."/>
            <person name="Murat C."/>
            <person name="Sun H."/>
            <person name="Tunlid A."/>
            <person name="Henrissat B."/>
            <person name="Grigoriev I.V."/>
            <person name="Hibbett D.S."/>
            <person name="Martin F."/>
            <person name="Nordberg H.P."/>
            <person name="Cantor M.N."/>
            <person name="Hua S.X."/>
        </authorList>
    </citation>
    <scope>NUCLEOTIDE SEQUENCE [LARGE SCALE GENOMIC DNA]</scope>
    <source>
        <strain evidence="1 2">Foug A</strain>
    </source>
</reference>
<gene>
    <name evidence="1" type="ORF">SCLCIDRAFT_12021</name>
</gene>